<organism evidence="2 3">
    <name type="scientific">Candidatus Amunia macphersoniae</name>
    <dbReference type="NCBI Taxonomy" id="3127014"/>
    <lineage>
        <taxon>Bacteria</taxon>
        <taxon>Bacillati</taxon>
        <taxon>Candidatus Dormiibacterota</taxon>
        <taxon>Candidatus Dormibacteria</taxon>
        <taxon>Candidatus Aeolococcales</taxon>
        <taxon>Candidatus Aeolococcaceae</taxon>
        <taxon>Candidatus Amunia</taxon>
    </lineage>
</organism>
<keyword evidence="2" id="KW-0645">Protease</keyword>
<protein>
    <submittedName>
        <fullName evidence="2">PrsW family intramembrane metalloprotease</fullName>
    </submittedName>
</protein>
<dbReference type="Proteomes" id="UP000614410">
    <property type="component" value="Unassembled WGS sequence"/>
</dbReference>
<evidence type="ECO:0000313" key="3">
    <source>
        <dbReference type="Proteomes" id="UP000614410"/>
    </source>
</evidence>
<evidence type="ECO:0000313" key="2">
    <source>
        <dbReference type="EMBL" id="MBJ7607983.1"/>
    </source>
</evidence>
<dbReference type="GO" id="GO:0008237">
    <property type="term" value="F:metallopeptidase activity"/>
    <property type="evidence" value="ECO:0007669"/>
    <property type="project" value="UniProtKB-KW"/>
</dbReference>
<proteinExistence type="predicted"/>
<comment type="caution">
    <text evidence="2">The sequence shown here is derived from an EMBL/GenBank/DDBJ whole genome shotgun (WGS) entry which is preliminary data.</text>
</comment>
<dbReference type="InterPro" id="IPR026898">
    <property type="entry name" value="PrsW"/>
</dbReference>
<keyword evidence="2" id="KW-0482">Metalloprotease</keyword>
<feature type="transmembrane region" description="Helical" evidence="1">
    <location>
        <begin position="132"/>
        <end position="154"/>
    </location>
</feature>
<dbReference type="Pfam" id="PF13367">
    <property type="entry name" value="PrsW-protease"/>
    <property type="match status" value="1"/>
</dbReference>
<sequence length="387" mass="40659">MTQQQPPPPSAAVTLESCHHCGELVPVGAFCGHCGSNLVDTSGGRSRTHAFAAAPHEQVARPVVISTLFPHLTRRHAQSFQLVLAAGILLVVALAALQLVAPATIAAAVVLPVLYLLYLYEVEVYQHEPVQVLLLTVVAGAALGVAFTLVTGTFTSASLNGTQQGVLVSAVLIPVIAQVLMVATPLLLLSHAHFDETLDGLTFGVATALGFTMATVIGGNWHLLTAPLVGGASSEDVLRILREGVLVAVVNASTTGLVTAALWLRVRRRSRRRFVSPWRGLQASVVVAFAVQIGLGLVSYYGRSLLAVVVAYAIVAPLLLIWLRVVLHFALLEEGAELEIGDATACPECHRMVPTMVFCPACGVARSASARQARPELPMPAAAEAPA</sequence>
<keyword evidence="1" id="KW-0812">Transmembrane</keyword>
<feature type="transmembrane region" description="Helical" evidence="1">
    <location>
        <begin position="166"/>
        <end position="189"/>
    </location>
</feature>
<reference evidence="2 3" key="1">
    <citation type="submission" date="2020-10" db="EMBL/GenBank/DDBJ databases">
        <title>Ca. Dormibacterota MAGs.</title>
        <authorList>
            <person name="Montgomery K."/>
        </authorList>
    </citation>
    <scope>NUCLEOTIDE SEQUENCE [LARGE SCALE GENOMIC DNA]</scope>
    <source>
        <strain evidence="2">Mitchell_Peninsula_5</strain>
    </source>
</reference>
<keyword evidence="1" id="KW-1133">Transmembrane helix</keyword>
<name>A0A934KJQ8_9BACT</name>
<feature type="transmembrane region" description="Helical" evidence="1">
    <location>
        <begin position="278"/>
        <end position="298"/>
    </location>
</feature>
<feature type="transmembrane region" description="Helical" evidence="1">
    <location>
        <begin position="79"/>
        <end position="97"/>
    </location>
</feature>
<keyword evidence="2" id="KW-0378">Hydrolase</keyword>
<feature type="transmembrane region" description="Helical" evidence="1">
    <location>
        <begin position="304"/>
        <end position="323"/>
    </location>
</feature>
<gene>
    <name evidence="2" type="ORF">JF887_00930</name>
</gene>
<accession>A0A934KJQ8</accession>
<evidence type="ECO:0000256" key="1">
    <source>
        <dbReference type="SAM" id="Phobius"/>
    </source>
</evidence>
<feature type="transmembrane region" description="Helical" evidence="1">
    <location>
        <begin position="103"/>
        <end position="120"/>
    </location>
</feature>
<keyword evidence="1" id="KW-0472">Membrane</keyword>
<feature type="transmembrane region" description="Helical" evidence="1">
    <location>
        <begin position="244"/>
        <end position="266"/>
    </location>
</feature>
<dbReference type="EMBL" id="JAEKNN010000005">
    <property type="protein sequence ID" value="MBJ7607983.1"/>
    <property type="molecule type" value="Genomic_DNA"/>
</dbReference>
<feature type="transmembrane region" description="Helical" evidence="1">
    <location>
        <begin position="201"/>
        <end position="224"/>
    </location>
</feature>
<dbReference type="AlphaFoldDB" id="A0A934KJQ8"/>